<dbReference type="Pfam" id="PF00839">
    <property type="entry name" value="Cys_rich_FGFR"/>
    <property type="match status" value="1"/>
</dbReference>
<dbReference type="InterPro" id="IPR001893">
    <property type="entry name" value="Cys-rich_GLG1_repeat"/>
</dbReference>
<protein>
    <recommendedName>
        <fullName evidence="3">Cysteine rich repeat protein</fullName>
    </recommendedName>
</protein>
<dbReference type="Proteomes" id="UP000189940">
    <property type="component" value="Unassembled WGS sequence"/>
</dbReference>
<evidence type="ECO:0000313" key="2">
    <source>
        <dbReference type="Proteomes" id="UP000189940"/>
    </source>
</evidence>
<keyword evidence="2" id="KW-1185">Reference proteome</keyword>
<sequence>MTMLTHQVTGSLLAVLLFTISASQESKAQAGALAACKADAARICPGIEPGGGKIIQCLKQHKDDVTIGCAKELKSIKAKMGK</sequence>
<proteinExistence type="predicted"/>
<gene>
    <name evidence="1" type="ORF">B2M20_04045</name>
</gene>
<reference evidence="1 2" key="1">
    <citation type="submission" date="2017-02" db="EMBL/GenBank/DDBJ databases">
        <title>Genome sequence of the nitrite-oxidizing bacterium Nitrobacter vulgaris strain Ab1.</title>
        <authorList>
            <person name="Mellbye B.L."/>
            <person name="Davis E.W."/>
            <person name="Spieck E."/>
            <person name="Chang J.H."/>
            <person name="Bottomley P.J."/>
            <person name="Sayavedra-Soto L.A."/>
        </authorList>
    </citation>
    <scope>NUCLEOTIDE SEQUENCE [LARGE SCALE GENOMIC DNA]</scope>
    <source>
        <strain evidence="1 2">Ab1</strain>
    </source>
</reference>
<evidence type="ECO:0000313" key="1">
    <source>
        <dbReference type="EMBL" id="OPH84007.1"/>
    </source>
</evidence>
<dbReference type="GO" id="GO:0016020">
    <property type="term" value="C:membrane"/>
    <property type="evidence" value="ECO:0007669"/>
    <property type="project" value="InterPro"/>
</dbReference>
<name>A0A1V4I1B1_NITVU</name>
<dbReference type="AlphaFoldDB" id="A0A1V4I1B1"/>
<evidence type="ECO:0008006" key="3">
    <source>
        <dbReference type="Google" id="ProtNLM"/>
    </source>
</evidence>
<dbReference type="EMBL" id="MWPQ01000011">
    <property type="protein sequence ID" value="OPH84007.1"/>
    <property type="molecule type" value="Genomic_DNA"/>
</dbReference>
<organism evidence="1 2">
    <name type="scientific">Nitrobacter vulgaris</name>
    <dbReference type="NCBI Taxonomy" id="29421"/>
    <lineage>
        <taxon>Bacteria</taxon>
        <taxon>Pseudomonadati</taxon>
        <taxon>Pseudomonadota</taxon>
        <taxon>Alphaproteobacteria</taxon>
        <taxon>Hyphomicrobiales</taxon>
        <taxon>Nitrobacteraceae</taxon>
        <taxon>Nitrobacter</taxon>
    </lineage>
</organism>
<accession>A0A1V4I1B1</accession>
<dbReference type="OrthoDB" id="7060861at2"/>
<comment type="caution">
    <text evidence="1">The sequence shown here is derived from an EMBL/GenBank/DDBJ whole genome shotgun (WGS) entry which is preliminary data.</text>
</comment>